<dbReference type="InterPro" id="IPR000504">
    <property type="entry name" value="RRM_dom"/>
</dbReference>
<keyword evidence="4" id="KW-1185">Reference proteome</keyword>
<feature type="domain" description="RRM" evidence="2">
    <location>
        <begin position="2"/>
        <end position="80"/>
    </location>
</feature>
<dbReference type="SMART" id="SM00360">
    <property type="entry name" value="RRM"/>
    <property type="match status" value="1"/>
</dbReference>
<dbReference type="PANTHER" id="PTHR48025:SF1">
    <property type="entry name" value="RRM DOMAIN-CONTAINING PROTEIN"/>
    <property type="match status" value="1"/>
</dbReference>
<evidence type="ECO:0000256" key="1">
    <source>
        <dbReference type="ARBA" id="ARBA00022884"/>
    </source>
</evidence>
<proteinExistence type="predicted"/>
<dbReference type="Pfam" id="PF00076">
    <property type="entry name" value="RRM_1"/>
    <property type="match status" value="1"/>
</dbReference>
<dbReference type="Gene3D" id="3.30.70.330">
    <property type="match status" value="1"/>
</dbReference>
<evidence type="ECO:0000313" key="4">
    <source>
        <dbReference type="Proteomes" id="UP001216139"/>
    </source>
</evidence>
<protein>
    <submittedName>
        <fullName evidence="3">RNA-binding protein</fullName>
    </submittedName>
</protein>
<evidence type="ECO:0000259" key="2">
    <source>
        <dbReference type="PROSITE" id="PS50102"/>
    </source>
</evidence>
<dbReference type="Proteomes" id="UP001216139">
    <property type="component" value="Chromosome"/>
</dbReference>
<sequence>MVKIFIGGFPLQTDELTIVQLFAPFGDVSTIKIVRDRATGICKGYAFVEMLELAAAQNAAEALNGTEMGDRELKVNLVEEKPVAPVYKRVVRNNNFAPEKAKRPRRRI</sequence>
<dbReference type="PROSITE" id="PS50102">
    <property type="entry name" value="RRM"/>
    <property type="match status" value="1"/>
</dbReference>
<accession>A0ABY7T2Z8</accession>
<organism evidence="3 4">
    <name type="scientific">Mucilaginibacter jinjuensis</name>
    <dbReference type="NCBI Taxonomy" id="1176721"/>
    <lineage>
        <taxon>Bacteria</taxon>
        <taxon>Pseudomonadati</taxon>
        <taxon>Bacteroidota</taxon>
        <taxon>Sphingobacteriia</taxon>
        <taxon>Sphingobacteriales</taxon>
        <taxon>Sphingobacteriaceae</taxon>
        <taxon>Mucilaginibacter</taxon>
    </lineage>
</organism>
<dbReference type="InterPro" id="IPR012677">
    <property type="entry name" value="Nucleotide-bd_a/b_plait_sf"/>
</dbReference>
<dbReference type="InterPro" id="IPR050502">
    <property type="entry name" value="Euk_RNA-bind_prot"/>
</dbReference>
<name>A0ABY7T2Z8_9SPHI</name>
<dbReference type="PANTHER" id="PTHR48025">
    <property type="entry name" value="OS02G0815200 PROTEIN"/>
    <property type="match status" value="1"/>
</dbReference>
<reference evidence="3 4" key="1">
    <citation type="submission" date="2023-02" db="EMBL/GenBank/DDBJ databases">
        <title>Genome sequence of Mucilaginibacter jinjuensis strain KACC 16571.</title>
        <authorList>
            <person name="Kim S."/>
            <person name="Heo J."/>
            <person name="Kwon S.-W."/>
        </authorList>
    </citation>
    <scope>NUCLEOTIDE SEQUENCE [LARGE SCALE GENOMIC DNA]</scope>
    <source>
        <strain evidence="3 4">KACC 16571</strain>
    </source>
</reference>
<dbReference type="RefSeq" id="WP_273628828.1">
    <property type="nucleotide sequence ID" value="NZ_CP117167.1"/>
</dbReference>
<evidence type="ECO:0000313" key="3">
    <source>
        <dbReference type="EMBL" id="WCT10638.1"/>
    </source>
</evidence>
<dbReference type="SUPFAM" id="SSF54928">
    <property type="entry name" value="RNA-binding domain, RBD"/>
    <property type="match status" value="1"/>
</dbReference>
<gene>
    <name evidence="3" type="ORF">PQO05_18025</name>
</gene>
<dbReference type="InterPro" id="IPR035979">
    <property type="entry name" value="RBD_domain_sf"/>
</dbReference>
<dbReference type="EMBL" id="CP117167">
    <property type="protein sequence ID" value="WCT10638.1"/>
    <property type="molecule type" value="Genomic_DNA"/>
</dbReference>
<keyword evidence="1" id="KW-0694">RNA-binding</keyword>